<dbReference type="EMBL" id="JHEG04000001">
    <property type="protein sequence ID" value="KAF3889629.1"/>
    <property type="molecule type" value="Genomic_DNA"/>
</dbReference>
<dbReference type="InterPro" id="IPR012337">
    <property type="entry name" value="RNaseH-like_sf"/>
</dbReference>
<dbReference type="GO" id="GO:0008408">
    <property type="term" value="F:3'-5' exonuclease activity"/>
    <property type="evidence" value="ECO:0007669"/>
    <property type="project" value="InterPro"/>
</dbReference>
<dbReference type="InterPro" id="IPR036397">
    <property type="entry name" value="RNaseH_sf"/>
</dbReference>
<dbReference type="SMART" id="SM00474">
    <property type="entry name" value="35EXOc"/>
    <property type="match status" value="1"/>
</dbReference>
<keyword evidence="4" id="KW-1185">Reference proteome</keyword>
<dbReference type="GO" id="GO:0006139">
    <property type="term" value="P:nucleobase-containing compound metabolic process"/>
    <property type="evidence" value="ECO:0007669"/>
    <property type="project" value="InterPro"/>
</dbReference>
<feature type="coiled-coil region" evidence="1">
    <location>
        <begin position="190"/>
        <end position="217"/>
    </location>
</feature>
<dbReference type="Pfam" id="PF01612">
    <property type="entry name" value="DNA_pol_A_exo1"/>
    <property type="match status" value="1"/>
</dbReference>
<organism evidence="3 4">
    <name type="scientific">Tolypothrix bouteillei VB521301</name>
    <dbReference type="NCBI Taxonomy" id="1479485"/>
    <lineage>
        <taxon>Bacteria</taxon>
        <taxon>Bacillati</taxon>
        <taxon>Cyanobacteriota</taxon>
        <taxon>Cyanophyceae</taxon>
        <taxon>Nostocales</taxon>
        <taxon>Tolypothrichaceae</taxon>
        <taxon>Tolypothrix</taxon>
    </lineage>
</organism>
<dbReference type="Proteomes" id="UP000029738">
    <property type="component" value="Unassembled WGS sequence"/>
</dbReference>
<reference evidence="3" key="2">
    <citation type="submission" date="2019-11" db="EMBL/GenBank/DDBJ databases">
        <title>Improved Assembly of Tolypothrix boutellei genome.</title>
        <authorList>
            <person name="Sarangi A.N."/>
            <person name="Mukherjee M."/>
            <person name="Ghosh S."/>
            <person name="Singh D."/>
            <person name="Das A."/>
            <person name="Kant S."/>
            <person name="Prusty A."/>
            <person name="Tripathy S."/>
        </authorList>
    </citation>
    <scope>NUCLEOTIDE SEQUENCE</scope>
    <source>
        <strain evidence="3">VB521301</strain>
    </source>
</reference>
<proteinExistence type="predicted"/>
<protein>
    <submittedName>
        <fullName evidence="3">Ribonuclease D</fullName>
    </submittedName>
</protein>
<evidence type="ECO:0000259" key="2">
    <source>
        <dbReference type="SMART" id="SM00474"/>
    </source>
</evidence>
<dbReference type="AlphaFoldDB" id="A0A8S9TDQ7"/>
<evidence type="ECO:0000256" key="1">
    <source>
        <dbReference type="SAM" id="Coils"/>
    </source>
</evidence>
<dbReference type="CDD" id="cd06142">
    <property type="entry name" value="RNaseD_exo"/>
    <property type="match status" value="1"/>
</dbReference>
<dbReference type="InterPro" id="IPR051086">
    <property type="entry name" value="RNase_D-like"/>
</dbReference>
<gene>
    <name evidence="3" type="ORF">DA73_0400032270</name>
</gene>
<keyword evidence="1" id="KW-0175">Coiled coil</keyword>
<evidence type="ECO:0000313" key="3">
    <source>
        <dbReference type="EMBL" id="KAF3889629.1"/>
    </source>
</evidence>
<dbReference type="Gene3D" id="3.30.420.10">
    <property type="entry name" value="Ribonuclease H-like superfamily/Ribonuclease H"/>
    <property type="match status" value="1"/>
</dbReference>
<evidence type="ECO:0000313" key="4">
    <source>
        <dbReference type="Proteomes" id="UP000029738"/>
    </source>
</evidence>
<name>A0A8S9TDQ7_9CYAN</name>
<feature type="domain" description="3'-5' exonuclease" evidence="2">
    <location>
        <begin position="1"/>
        <end position="179"/>
    </location>
</feature>
<reference evidence="3" key="1">
    <citation type="journal article" date="2015" name="Genome Announc.">
        <title>Draft Genome Sequence of Tolypothrix boutellei Strain VB521301.</title>
        <authorList>
            <person name="Chandrababunaidu M.M."/>
            <person name="Singh D."/>
            <person name="Sen D."/>
            <person name="Bhan S."/>
            <person name="Das S."/>
            <person name="Gupta A."/>
            <person name="Adhikary S.P."/>
            <person name="Tripathy S."/>
        </authorList>
    </citation>
    <scope>NUCLEOTIDE SEQUENCE</scope>
    <source>
        <strain evidence="3">VB521301</strain>
    </source>
</reference>
<dbReference type="SUPFAM" id="SSF53098">
    <property type="entry name" value="Ribonuclease H-like"/>
    <property type="match status" value="1"/>
</dbReference>
<dbReference type="PANTHER" id="PTHR47649:SF1">
    <property type="entry name" value="RIBONUCLEASE D"/>
    <property type="match status" value="1"/>
</dbReference>
<dbReference type="InterPro" id="IPR002562">
    <property type="entry name" value="3'-5'_exonuclease_dom"/>
</dbReference>
<sequence length="308" mass="35680">MPYLTSESTIRSLIAEYTKASTLWIDTEVAEYNTRNPRLSLIQVLDEPADLSGERTFILDVLNQPHTVAEFIDKIMVNSKIEKVFHNASYDLKFLGGKKAKNITCTLELAKKIPYYALPVPNYQLKTLAEELCDFQNIEKQEQKSDWGRRPLTEDQIEYAYLDCIYLAQVHLNLIELNKEINPEPAAEDITALNARYAQIEEQWKVLNSEYEHLRERIKKAMQLQNVSETPYLKLSSYERTSVKVAFMELVQLVQNQSLDFDFPIALTQKLQKDLGENLEQLSVDVEKKTYWQLTSKNQESDAGQDEE</sequence>
<dbReference type="GO" id="GO:0003676">
    <property type="term" value="F:nucleic acid binding"/>
    <property type="evidence" value="ECO:0007669"/>
    <property type="project" value="InterPro"/>
</dbReference>
<dbReference type="PANTHER" id="PTHR47649">
    <property type="entry name" value="RIBONUCLEASE D"/>
    <property type="match status" value="1"/>
</dbReference>
<dbReference type="RefSeq" id="WP_038079935.1">
    <property type="nucleotide sequence ID" value="NZ_JHEG04000001.1"/>
</dbReference>
<accession>A0A8S9TDQ7</accession>
<comment type="caution">
    <text evidence="3">The sequence shown here is derived from an EMBL/GenBank/DDBJ whole genome shotgun (WGS) entry which is preliminary data.</text>
</comment>